<keyword evidence="11" id="KW-1185">Reference proteome</keyword>
<dbReference type="Gene3D" id="1.20.1560.10">
    <property type="entry name" value="ABC transporter type 1, transmembrane domain"/>
    <property type="match status" value="1"/>
</dbReference>
<feature type="transmembrane region" description="Helical" evidence="7">
    <location>
        <begin position="258"/>
        <end position="275"/>
    </location>
</feature>
<dbReference type="InterPro" id="IPR003439">
    <property type="entry name" value="ABC_transporter-like_ATP-bd"/>
</dbReference>
<evidence type="ECO:0000259" key="9">
    <source>
        <dbReference type="PROSITE" id="PS50929"/>
    </source>
</evidence>
<dbReference type="SUPFAM" id="SSF90123">
    <property type="entry name" value="ABC transporter transmembrane region"/>
    <property type="match status" value="1"/>
</dbReference>
<evidence type="ECO:0000256" key="1">
    <source>
        <dbReference type="ARBA" id="ARBA00004651"/>
    </source>
</evidence>
<dbReference type="GO" id="GO:0005524">
    <property type="term" value="F:ATP binding"/>
    <property type="evidence" value="ECO:0007669"/>
    <property type="project" value="UniProtKB-KW"/>
</dbReference>
<sequence length="596" mass="63976">MQDRTPLGEPAPRVSARRVAGLFRPYTGRLTVVLLIVTGSSVLALAPPLMLRELLDVALPQGRTGLLTALAGGMLVLAALGSAAGVVQSYLTLTVGQRLMNDLRGAVYTHLQRMSLAFYTRTRTGEIQSRIANDVGGMSQTVTTVAVSTVGSVTTLVSALVAMVVLDWRLSCASLAMLPVFVWISRSVGAERRAITRRRQGQLAALSSLVQESLSVDGFLLGRVLGRRAALTEEFSLESERLTDLTIRSSMAGRWRQSVIQLIMFTMPITIYWLAGLTASHGVPALSVGTLVAFTSLQQSLFAPSVQLLQTGVAVQSSLSLFERVFEYLDLPVDIPEPERPVPLPRPLGHVRLEGVSFAYGERTVLRDIDLDLPPGTHLGVVGATGAGKTTLGYLVPRLYDPLAGRVSIDGVDVRELSLATLTATVGVVTQHTFLYHASIADNLRAARPDATDADLAAAARAAQLHDLVESLPEGYDTVVGEQGYRFSGGEKQRLAIARVLLRDPRVLVLDEATSALDTRTERAVQEALDRLAAGRTTITIAHRLSTVRHADQIVVLDQGRIVERGTHAELLALGGRYAALARSAHDEDAASDTLV</sequence>
<gene>
    <name evidence="10" type="ORF">GCM10010276_31480</name>
</gene>
<comment type="caution">
    <text evidence="10">The sequence shown here is derived from an EMBL/GenBank/DDBJ whole genome shotgun (WGS) entry which is preliminary data.</text>
</comment>
<evidence type="ECO:0000313" key="11">
    <source>
        <dbReference type="Proteomes" id="UP001501777"/>
    </source>
</evidence>
<dbReference type="Pfam" id="PF00005">
    <property type="entry name" value="ABC_tran"/>
    <property type="match status" value="1"/>
</dbReference>
<feature type="transmembrane region" description="Helical" evidence="7">
    <location>
        <begin position="66"/>
        <end position="91"/>
    </location>
</feature>
<dbReference type="InterPro" id="IPR003593">
    <property type="entry name" value="AAA+_ATPase"/>
</dbReference>
<feature type="transmembrane region" description="Helical" evidence="7">
    <location>
        <begin position="168"/>
        <end position="189"/>
    </location>
</feature>
<dbReference type="SUPFAM" id="SSF52540">
    <property type="entry name" value="P-loop containing nucleoside triphosphate hydrolases"/>
    <property type="match status" value="1"/>
</dbReference>
<evidence type="ECO:0000256" key="5">
    <source>
        <dbReference type="ARBA" id="ARBA00022989"/>
    </source>
</evidence>
<keyword evidence="4 10" id="KW-0067">ATP-binding</keyword>
<protein>
    <submittedName>
        <fullName evidence="10">ABC transporter ATP-binding protein</fullName>
    </submittedName>
</protein>
<evidence type="ECO:0000256" key="7">
    <source>
        <dbReference type="SAM" id="Phobius"/>
    </source>
</evidence>
<dbReference type="SMART" id="SM00382">
    <property type="entry name" value="AAA"/>
    <property type="match status" value="1"/>
</dbReference>
<evidence type="ECO:0000259" key="8">
    <source>
        <dbReference type="PROSITE" id="PS50893"/>
    </source>
</evidence>
<reference evidence="10 11" key="1">
    <citation type="journal article" date="2019" name="Int. J. Syst. Evol. Microbiol.">
        <title>The Global Catalogue of Microorganisms (GCM) 10K type strain sequencing project: providing services to taxonomists for standard genome sequencing and annotation.</title>
        <authorList>
            <consortium name="The Broad Institute Genomics Platform"/>
            <consortium name="The Broad Institute Genome Sequencing Center for Infectious Disease"/>
            <person name="Wu L."/>
            <person name="Ma J."/>
        </authorList>
    </citation>
    <scope>NUCLEOTIDE SEQUENCE [LARGE SCALE GENOMIC DNA]</scope>
    <source>
        <strain evidence="10 11">JCM 4395</strain>
    </source>
</reference>
<dbReference type="CDD" id="cd18550">
    <property type="entry name" value="ABC_6TM_exporter_like"/>
    <property type="match status" value="1"/>
</dbReference>
<feature type="transmembrane region" description="Helical" evidence="7">
    <location>
        <begin position="142"/>
        <end position="162"/>
    </location>
</feature>
<accession>A0ABN3LW16</accession>
<dbReference type="PROSITE" id="PS00211">
    <property type="entry name" value="ABC_TRANSPORTER_1"/>
    <property type="match status" value="1"/>
</dbReference>
<feature type="domain" description="ABC transmembrane type-1" evidence="9">
    <location>
        <begin position="32"/>
        <end position="317"/>
    </location>
</feature>
<feature type="domain" description="ABC transporter" evidence="8">
    <location>
        <begin position="351"/>
        <end position="584"/>
    </location>
</feature>
<feature type="transmembrane region" description="Helical" evidence="7">
    <location>
        <begin position="26"/>
        <end position="46"/>
    </location>
</feature>
<proteinExistence type="predicted"/>
<dbReference type="InterPro" id="IPR039421">
    <property type="entry name" value="Type_1_exporter"/>
</dbReference>
<dbReference type="PROSITE" id="PS50893">
    <property type="entry name" value="ABC_TRANSPORTER_2"/>
    <property type="match status" value="1"/>
</dbReference>
<keyword evidence="3" id="KW-0547">Nucleotide-binding</keyword>
<dbReference type="PANTHER" id="PTHR43394:SF1">
    <property type="entry name" value="ATP-BINDING CASSETTE SUB-FAMILY B MEMBER 10, MITOCHONDRIAL"/>
    <property type="match status" value="1"/>
</dbReference>
<comment type="subcellular location">
    <subcellularLocation>
        <location evidence="1">Cell membrane</location>
        <topology evidence="1">Multi-pass membrane protein</topology>
    </subcellularLocation>
</comment>
<dbReference type="PANTHER" id="PTHR43394">
    <property type="entry name" value="ATP-DEPENDENT PERMEASE MDL1, MITOCHONDRIAL"/>
    <property type="match status" value="1"/>
</dbReference>
<evidence type="ECO:0000256" key="2">
    <source>
        <dbReference type="ARBA" id="ARBA00022692"/>
    </source>
</evidence>
<dbReference type="RefSeq" id="WP_344400848.1">
    <property type="nucleotide sequence ID" value="NZ_BAAASG010000007.1"/>
</dbReference>
<evidence type="ECO:0000313" key="10">
    <source>
        <dbReference type="EMBL" id="GAA2490128.1"/>
    </source>
</evidence>
<dbReference type="InterPro" id="IPR011527">
    <property type="entry name" value="ABC1_TM_dom"/>
</dbReference>
<keyword evidence="5 7" id="KW-1133">Transmembrane helix</keyword>
<dbReference type="Proteomes" id="UP001501777">
    <property type="component" value="Unassembled WGS sequence"/>
</dbReference>
<keyword evidence="2 7" id="KW-0812">Transmembrane</keyword>
<dbReference type="InterPro" id="IPR017871">
    <property type="entry name" value="ABC_transporter-like_CS"/>
</dbReference>
<evidence type="ECO:0000256" key="6">
    <source>
        <dbReference type="ARBA" id="ARBA00023136"/>
    </source>
</evidence>
<evidence type="ECO:0000256" key="4">
    <source>
        <dbReference type="ARBA" id="ARBA00022840"/>
    </source>
</evidence>
<name>A0ABN3LW16_STRLO</name>
<dbReference type="InterPro" id="IPR036640">
    <property type="entry name" value="ABC1_TM_sf"/>
</dbReference>
<dbReference type="Gene3D" id="3.40.50.300">
    <property type="entry name" value="P-loop containing nucleotide triphosphate hydrolases"/>
    <property type="match status" value="1"/>
</dbReference>
<dbReference type="PROSITE" id="PS50929">
    <property type="entry name" value="ABC_TM1F"/>
    <property type="match status" value="1"/>
</dbReference>
<dbReference type="EMBL" id="BAAASG010000007">
    <property type="protein sequence ID" value="GAA2490128.1"/>
    <property type="molecule type" value="Genomic_DNA"/>
</dbReference>
<organism evidence="10 11">
    <name type="scientific">Streptomyces longisporus</name>
    <dbReference type="NCBI Taxonomy" id="1948"/>
    <lineage>
        <taxon>Bacteria</taxon>
        <taxon>Bacillati</taxon>
        <taxon>Actinomycetota</taxon>
        <taxon>Actinomycetes</taxon>
        <taxon>Kitasatosporales</taxon>
        <taxon>Streptomycetaceae</taxon>
        <taxon>Streptomyces</taxon>
    </lineage>
</organism>
<dbReference type="InterPro" id="IPR027417">
    <property type="entry name" value="P-loop_NTPase"/>
</dbReference>
<evidence type="ECO:0000256" key="3">
    <source>
        <dbReference type="ARBA" id="ARBA00022741"/>
    </source>
</evidence>
<dbReference type="Pfam" id="PF00664">
    <property type="entry name" value="ABC_membrane"/>
    <property type="match status" value="1"/>
</dbReference>
<keyword evidence="6 7" id="KW-0472">Membrane</keyword>